<protein>
    <submittedName>
        <fullName evidence="2">Uncharacterized protein</fullName>
    </submittedName>
</protein>
<gene>
    <name evidence="2" type="ORF">ACKI18_11195</name>
</gene>
<feature type="compositionally biased region" description="Basic and acidic residues" evidence="1">
    <location>
        <begin position="59"/>
        <end position="71"/>
    </location>
</feature>
<name>A0ABW9HMJ9_9ACTN</name>
<dbReference type="Proteomes" id="UP001631957">
    <property type="component" value="Unassembled WGS sequence"/>
</dbReference>
<sequence>MTVDHVGTNAWTIAADMTNNSTLYAAIAIGHYLRWRHSRPGLLNGRRPAAAGCRRPRPARRDVDAHRRTHA</sequence>
<accession>A0ABW9HMJ9</accession>
<evidence type="ECO:0000256" key="1">
    <source>
        <dbReference type="SAM" id="MobiDB-lite"/>
    </source>
</evidence>
<dbReference type="EMBL" id="JBJVNI010000005">
    <property type="protein sequence ID" value="MFM9609279.1"/>
    <property type="molecule type" value="Genomic_DNA"/>
</dbReference>
<organism evidence="2 3">
    <name type="scientific">Streptomyces niveiscabiei</name>
    <dbReference type="NCBI Taxonomy" id="164115"/>
    <lineage>
        <taxon>Bacteria</taxon>
        <taxon>Bacillati</taxon>
        <taxon>Actinomycetota</taxon>
        <taxon>Actinomycetes</taxon>
        <taxon>Kitasatosporales</taxon>
        <taxon>Streptomycetaceae</taxon>
        <taxon>Streptomyces</taxon>
    </lineage>
</organism>
<evidence type="ECO:0000313" key="3">
    <source>
        <dbReference type="Proteomes" id="UP001631957"/>
    </source>
</evidence>
<reference evidence="2 3" key="1">
    <citation type="submission" date="2024-12" db="EMBL/GenBank/DDBJ databases">
        <title>Forecasting of Potato common scab and diversities of Pathogenic streptomyces spp. in china.</title>
        <authorList>
            <person name="Handique U."/>
            <person name="Wu J."/>
        </authorList>
    </citation>
    <scope>NUCLEOTIDE SEQUENCE [LARGE SCALE GENOMIC DNA]</scope>
    <source>
        <strain evidence="2 3">ZRIMU1530</strain>
    </source>
</reference>
<keyword evidence="3" id="KW-1185">Reference proteome</keyword>
<dbReference type="RefSeq" id="WP_409121132.1">
    <property type="nucleotide sequence ID" value="NZ_JBJVNI010000005.1"/>
</dbReference>
<proteinExistence type="predicted"/>
<feature type="region of interest" description="Disordered" evidence="1">
    <location>
        <begin position="46"/>
        <end position="71"/>
    </location>
</feature>
<comment type="caution">
    <text evidence="2">The sequence shown here is derived from an EMBL/GenBank/DDBJ whole genome shotgun (WGS) entry which is preliminary data.</text>
</comment>
<evidence type="ECO:0000313" key="2">
    <source>
        <dbReference type="EMBL" id="MFM9609279.1"/>
    </source>
</evidence>